<feature type="transmembrane region" description="Helical" evidence="1">
    <location>
        <begin position="840"/>
        <end position="860"/>
    </location>
</feature>
<dbReference type="InterPro" id="IPR027463">
    <property type="entry name" value="AcrB_DN_DC_subdom"/>
</dbReference>
<keyword evidence="1" id="KW-1133">Transmembrane helix</keyword>
<evidence type="ECO:0000313" key="2">
    <source>
        <dbReference type="EMBL" id="MBM7703924.1"/>
    </source>
</evidence>
<dbReference type="Proteomes" id="UP000809829">
    <property type="component" value="Unassembled WGS sequence"/>
</dbReference>
<reference evidence="2 3" key="1">
    <citation type="submission" date="2021-01" db="EMBL/GenBank/DDBJ databases">
        <title>Genomic Encyclopedia of Type Strains, Phase IV (KMG-IV): sequencing the most valuable type-strain genomes for metagenomic binning, comparative biology and taxonomic classification.</title>
        <authorList>
            <person name="Goeker M."/>
        </authorList>
    </citation>
    <scope>NUCLEOTIDE SEQUENCE [LARGE SCALE GENOMIC DNA]</scope>
    <source>
        <strain evidence="2 3">DSM 104297</strain>
    </source>
</reference>
<dbReference type="SUPFAM" id="SSF82866">
    <property type="entry name" value="Multidrug efflux transporter AcrB transmembrane domain"/>
    <property type="match status" value="2"/>
</dbReference>
<feature type="transmembrane region" description="Helical" evidence="1">
    <location>
        <begin position="867"/>
        <end position="887"/>
    </location>
</feature>
<feature type="transmembrane region" description="Helical" evidence="1">
    <location>
        <begin position="353"/>
        <end position="373"/>
    </location>
</feature>
<accession>A0ABS2QZN7</accession>
<dbReference type="InterPro" id="IPR001036">
    <property type="entry name" value="Acrflvin-R"/>
</dbReference>
<dbReference type="PRINTS" id="PR00702">
    <property type="entry name" value="ACRIFLAVINRP"/>
</dbReference>
<dbReference type="Gene3D" id="3.30.70.1430">
    <property type="entry name" value="Multidrug efflux transporter AcrB pore domain"/>
    <property type="match status" value="2"/>
</dbReference>
<dbReference type="PANTHER" id="PTHR32063">
    <property type="match status" value="1"/>
</dbReference>
<feature type="transmembrane region" description="Helical" evidence="1">
    <location>
        <begin position="893"/>
        <end position="914"/>
    </location>
</feature>
<dbReference type="Gene3D" id="3.30.70.1440">
    <property type="entry name" value="Multidrug efflux transporter AcrB pore domain"/>
    <property type="match status" value="1"/>
</dbReference>
<dbReference type="SUPFAM" id="SSF82693">
    <property type="entry name" value="Multidrug efflux transporter AcrB pore domain, PN1, PN2, PC1 and PC2 subdomains"/>
    <property type="match status" value="3"/>
</dbReference>
<keyword evidence="1" id="KW-0472">Membrane</keyword>
<dbReference type="RefSeq" id="WP_205187917.1">
    <property type="nucleotide sequence ID" value="NZ_JAFBFC010000004.1"/>
</dbReference>
<keyword evidence="3" id="KW-1185">Reference proteome</keyword>
<feature type="transmembrane region" description="Helical" evidence="1">
    <location>
        <begin position="454"/>
        <end position="481"/>
    </location>
</feature>
<feature type="transmembrane region" description="Helical" evidence="1">
    <location>
        <begin position="971"/>
        <end position="997"/>
    </location>
</feature>
<gene>
    <name evidence="2" type="ORF">JOC83_002773</name>
</gene>
<protein>
    <submittedName>
        <fullName evidence="2">HAE1 family hydrophobic/amphiphilic exporter-1</fullName>
    </submittedName>
</protein>
<organism evidence="2 3">
    <name type="scientific">Priestia iocasae</name>
    <dbReference type="NCBI Taxonomy" id="2291674"/>
    <lineage>
        <taxon>Bacteria</taxon>
        <taxon>Bacillati</taxon>
        <taxon>Bacillota</taxon>
        <taxon>Bacilli</taxon>
        <taxon>Bacillales</taxon>
        <taxon>Bacillaceae</taxon>
        <taxon>Priestia</taxon>
    </lineage>
</organism>
<dbReference type="Pfam" id="PF00873">
    <property type="entry name" value="ACR_tran"/>
    <property type="match status" value="1"/>
</dbReference>
<evidence type="ECO:0000313" key="3">
    <source>
        <dbReference type="Proteomes" id="UP000809829"/>
    </source>
</evidence>
<dbReference type="PANTHER" id="PTHR32063:SF0">
    <property type="entry name" value="SWARMING MOTILITY PROTEIN SWRC"/>
    <property type="match status" value="1"/>
</dbReference>
<dbReference type="SUPFAM" id="SSF82714">
    <property type="entry name" value="Multidrug efflux transporter AcrB TolC docking domain, DN and DC subdomains"/>
    <property type="match status" value="2"/>
</dbReference>
<feature type="transmembrane region" description="Helical" evidence="1">
    <location>
        <begin position="513"/>
        <end position="538"/>
    </location>
</feature>
<feature type="transmembrane region" description="Helical" evidence="1">
    <location>
        <begin position="425"/>
        <end position="448"/>
    </location>
</feature>
<dbReference type="Gene3D" id="3.30.70.1320">
    <property type="entry name" value="Multidrug efflux transporter AcrB pore domain like"/>
    <property type="match status" value="1"/>
</dbReference>
<evidence type="ECO:0000256" key="1">
    <source>
        <dbReference type="SAM" id="Phobius"/>
    </source>
</evidence>
<dbReference type="EMBL" id="JAFBFC010000004">
    <property type="protein sequence ID" value="MBM7703924.1"/>
    <property type="molecule type" value="Genomic_DNA"/>
</dbReference>
<sequence>MNFLTKFSLRNAVAIFILSFLLVLAGLYSFSKLKIDLLPNIEFPQVAVEVIYPGASPNDVDEQVTSKLEEQLKGIEGIKKIQSVSYESVGIISLEFPFNTDLDKVEQQINTSVKELNLPESAQLDINRFSFGSFPIFNISLFAKGDADIENLLNEKIIPEINKIQGINSVSVGGLKEEIVQITVDKQKATQAGITLEQIKEQINQKSLSFPAGTVNETDLQIPIRVEEKLSTIEELKKLQFTSTFNQQAPAVALSEIANIETITEQPEYTRYNLQEALSMAVTKKQDANTVEVAKKTLEILDRYDDQVDYAIGFDSAEGIEKSVETLVKEGILGALFASIAVLVFLRNFRATVIAIISIPLSLLVSAIFLHQLDISLNIMTLGGMAVAVGRVVDDSIVVIENVFRRVRKSKSGITNELIESSTKEILKAITSSTLTTIVVFLPIGFVGGITGEFFLPFALTVIFSLFASLIVAVTIVPILAKFSFKKVPSEEKEGKMQRVYGKTISWSLNHKLVIILSSIVLLVGSFALVPTLGFTFIPNEEEKMLQATIQLPSSTSLDKTNEVSLEIEQMFNEQKEIDSITTAVGSRDFATGIKRSNQAGYFLSLQEDVDVLTFINEIERKMEKVTEGVAPGTKISVQELSSGGPPTNNNVVVDLYSTNLDDLQTAAKQVEEYMMSFDNLKYVTNNFSDKQKQLVVEIDSEQASEYGVSGFQLLGTVADQTKPVSIGTLELDNEDRAVQLSYDQSLTSSEEIEQLMIFTAKGPVQLSELASVNEIDTYTSIQKLDGKVFARIEAEIKDENIQKVTQDVVNGVKKDLALPATIEFEGGGGSDETVEIFQALGLAMVTAIGLVYLTMLITFGKARIPFIILSSLIFVPIGSLVGLVIAREPLSVSVMIGFLMLIGIVTTNAIVLVDRITQNREQKGMTIRDSLIEAGQTRLRPILMTAFATIAALIPLALTTSSGTLISKGLAITVIGGLTSSTLLTLIIIPVVYELFFTKQVKKERTLNKEVSQ</sequence>
<proteinExistence type="predicted"/>
<comment type="caution">
    <text evidence="2">The sequence shown here is derived from an EMBL/GenBank/DDBJ whole genome shotgun (WGS) entry which is preliminary data.</text>
</comment>
<keyword evidence="1" id="KW-0812">Transmembrane</keyword>
<feature type="transmembrane region" description="Helical" evidence="1">
    <location>
        <begin position="942"/>
        <end position="959"/>
    </location>
</feature>
<dbReference type="Gene3D" id="3.30.2090.10">
    <property type="entry name" value="Multidrug efflux transporter AcrB TolC docking domain, DN and DC subdomains"/>
    <property type="match status" value="2"/>
</dbReference>
<name>A0ABS2QZN7_9BACI</name>
<dbReference type="Gene3D" id="1.20.1640.10">
    <property type="entry name" value="Multidrug efflux transporter AcrB transmembrane domain"/>
    <property type="match status" value="2"/>
</dbReference>
<feature type="transmembrane region" description="Helical" evidence="1">
    <location>
        <begin position="12"/>
        <end position="30"/>
    </location>
</feature>